<feature type="region of interest" description="Disordered" evidence="1">
    <location>
        <begin position="1"/>
        <end position="24"/>
    </location>
</feature>
<evidence type="ECO:0000313" key="3">
    <source>
        <dbReference type="Proteomes" id="UP001049176"/>
    </source>
</evidence>
<keyword evidence="3" id="KW-1185">Reference proteome</keyword>
<name>A0A9P7RNC8_9AGAR</name>
<organism evidence="2 3">
    <name type="scientific">Marasmius oreades</name>
    <name type="common">fairy-ring Marasmius</name>
    <dbReference type="NCBI Taxonomy" id="181124"/>
    <lineage>
        <taxon>Eukaryota</taxon>
        <taxon>Fungi</taxon>
        <taxon>Dikarya</taxon>
        <taxon>Basidiomycota</taxon>
        <taxon>Agaricomycotina</taxon>
        <taxon>Agaricomycetes</taxon>
        <taxon>Agaricomycetidae</taxon>
        <taxon>Agaricales</taxon>
        <taxon>Marasmiineae</taxon>
        <taxon>Marasmiaceae</taxon>
        <taxon>Marasmius</taxon>
    </lineage>
</organism>
<sequence length="269" mass="29718">MSSHPNRGIHTLSSHSNGRPPFLNERPLLAESSIDPIRGNAQTMRLPPLSSIYQPPAQILNACAGLPFDPNIRLMRLTNFSRLTNTSNLSRSIPTQSNQNIAGTNNPAFCPPTPFQLCSQNNSFPLRSAYPQQAVPSHPAHGLTPPKDLNPRMVLSDSTMHNAAALAPMNAHPSSFKRTLDNRDLRKPSLFRPSQPVKASSLHPLRSPSPLLFKHIPPLRLLGLSLPLPFNGRPFSMLIAWMLMHMNVGSFKNESMRKFELGPSQVTPQ</sequence>
<reference evidence="2" key="1">
    <citation type="journal article" date="2021" name="Genome Biol. Evol.">
        <title>The assembled and annotated genome of the fairy-ring fungus Marasmius oreades.</title>
        <authorList>
            <person name="Hiltunen M."/>
            <person name="Ament-Velasquez S.L."/>
            <person name="Johannesson H."/>
        </authorList>
    </citation>
    <scope>NUCLEOTIDE SEQUENCE</scope>
    <source>
        <strain evidence="2">03SP1</strain>
    </source>
</reference>
<dbReference type="AlphaFoldDB" id="A0A9P7RNC8"/>
<evidence type="ECO:0000256" key="1">
    <source>
        <dbReference type="SAM" id="MobiDB-lite"/>
    </source>
</evidence>
<proteinExistence type="predicted"/>
<dbReference type="GeneID" id="66071815"/>
<gene>
    <name evidence="2" type="ORF">E1B28_002739</name>
</gene>
<dbReference type="Proteomes" id="UP001049176">
    <property type="component" value="Chromosome 10"/>
</dbReference>
<comment type="caution">
    <text evidence="2">The sequence shown here is derived from an EMBL/GenBank/DDBJ whole genome shotgun (WGS) entry which is preliminary data.</text>
</comment>
<dbReference type="RefSeq" id="XP_043003287.1">
    <property type="nucleotide sequence ID" value="XM_043159684.1"/>
</dbReference>
<dbReference type="EMBL" id="CM032190">
    <property type="protein sequence ID" value="KAG7086816.1"/>
    <property type="molecule type" value="Genomic_DNA"/>
</dbReference>
<accession>A0A9P7RNC8</accession>
<dbReference type="KEGG" id="more:E1B28_002739"/>
<feature type="compositionally biased region" description="Polar residues" evidence="1">
    <location>
        <begin position="1"/>
        <end position="17"/>
    </location>
</feature>
<protein>
    <submittedName>
        <fullName evidence="2">Uncharacterized protein</fullName>
    </submittedName>
</protein>
<evidence type="ECO:0000313" key="2">
    <source>
        <dbReference type="EMBL" id="KAG7086816.1"/>
    </source>
</evidence>